<organism evidence="1 2">
    <name type="scientific">Pontibacter diazotrophicus</name>
    <dbReference type="NCBI Taxonomy" id="1400979"/>
    <lineage>
        <taxon>Bacteria</taxon>
        <taxon>Pseudomonadati</taxon>
        <taxon>Bacteroidota</taxon>
        <taxon>Cytophagia</taxon>
        <taxon>Cytophagales</taxon>
        <taxon>Hymenobacteraceae</taxon>
        <taxon>Pontibacter</taxon>
    </lineage>
</organism>
<sequence length="73" mass="8526">MKNKLPKELVTVSLIDMDFIALELDINNHNAEVKWLRQTSSDEYRRGLRIALNIALELKKELRKTNALVEAYQ</sequence>
<accession>A0A3D8KYU5</accession>
<proteinExistence type="predicted"/>
<dbReference type="RefSeq" id="WP_115568623.1">
    <property type="nucleotide sequence ID" value="NZ_QRGR01000066.1"/>
</dbReference>
<dbReference type="OrthoDB" id="9950787at2"/>
<dbReference type="Proteomes" id="UP000256708">
    <property type="component" value="Unassembled WGS sequence"/>
</dbReference>
<gene>
    <name evidence="1" type="ORF">DXT99_26570</name>
</gene>
<evidence type="ECO:0000313" key="1">
    <source>
        <dbReference type="EMBL" id="RDV10350.1"/>
    </source>
</evidence>
<name>A0A3D8KYU5_9BACT</name>
<evidence type="ECO:0000313" key="2">
    <source>
        <dbReference type="Proteomes" id="UP000256708"/>
    </source>
</evidence>
<protein>
    <submittedName>
        <fullName evidence="1">Uncharacterized protein</fullName>
    </submittedName>
</protein>
<reference evidence="2" key="1">
    <citation type="submission" date="2018-08" db="EMBL/GenBank/DDBJ databases">
        <authorList>
            <person name="Liu Z.-W."/>
            <person name="Du Z.-J."/>
        </authorList>
    </citation>
    <scope>NUCLEOTIDE SEQUENCE [LARGE SCALE GENOMIC DNA]</scope>
    <source>
        <strain evidence="2">H4X</strain>
    </source>
</reference>
<comment type="caution">
    <text evidence="1">The sequence shown here is derived from an EMBL/GenBank/DDBJ whole genome shotgun (WGS) entry which is preliminary data.</text>
</comment>
<dbReference type="AlphaFoldDB" id="A0A3D8KYU5"/>
<keyword evidence="2" id="KW-1185">Reference proteome</keyword>
<dbReference type="EMBL" id="QRGR01000066">
    <property type="protein sequence ID" value="RDV10350.1"/>
    <property type="molecule type" value="Genomic_DNA"/>
</dbReference>